<dbReference type="OrthoDB" id="1935838at2"/>
<dbReference type="AlphaFoldDB" id="D9R1I1"/>
<reference evidence="2" key="1">
    <citation type="submission" date="2010-07" db="EMBL/GenBank/DDBJ databases">
        <title>Complete sequence of Clostridium saccharolyticum WM1.</title>
        <authorList>
            <consortium name="US DOE Joint Genome Institute"/>
            <person name="Lucas S."/>
            <person name="Copeland A."/>
            <person name="Lapidus A."/>
            <person name="Cheng J.-F."/>
            <person name="Bruce D."/>
            <person name="Goodwin L."/>
            <person name="Pitluck S."/>
            <person name="Chertkov O."/>
            <person name="Detter J.C."/>
            <person name="Han C."/>
            <person name="Tapia R."/>
            <person name="Land M."/>
            <person name="Hauser L."/>
            <person name="Chang Y.-J."/>
            <person name="Jeffries C."/>
            <person name="Kyrpides N."/>
            <person name="Ivanova N."/>
            <person name="Mikhailova N."/>
            <person name="Mouttaki H."/>
            <person name="Lin L."/>
            <person name="Zhou J."/>
            <person name="Hemme C.L."/>
            <person name="Woyke T."/>
        </authorList>
    </citation>
    <scope>NUCLEOTIDE SEQUENCE [LARGE SCALE GENOMIC DNA]</scope>
    <source>
        <strain evidence="2">WM1</strain>
    </source>
</reference>
<organism evidence="2 3">
    <name type="scientific">Lacrimispora saccharolytica (strain ATCC 35040 / DSM 2544 / NRCC 2533 / WM1)</name>
    <name type="common">Clostridium saccharolyticum</name>
    <dbReference type="NCBI Taxonomy" id="610130"/>
    <lineage>
        <taxon>Bacteria</taxon>
        <taxon>Bacillati</taxon>
        <taxon>Bacillota</taxon>
        <taxon>Clostridia</taxon>
        <taxon>Lachnospirales</taxon>
        <taxon>Lachnospiraceae</taxon>
        <taxon>Lacrimispora</taxon>
    </lineage>
</organism>
<dbReference type="EMBL" id="CP002109">
    <property type="protein sequence ID" value="ADL06504.1"/>
    <property type="molecule type" value="Genomic_DNA"/>
</dbReference>
<dbReference type="KEGG" id="csh:Closa_3993"/>
<gene>
    <name evidence="2" type="ordered locus">Closa_3993</name>
</gene>
<dbReference type="RefSeq" id="WP_013274557.1">
    <property type="nucleotide sequence ID" value="NC_014376.1"/>
</dbReference>
<evidence type="ECO:0008006" key="4">
    <source>
        <dbReference type="Google" id="ProtNLM"/>
    </source>
</evidence>
<keyword evidence="3" id="KW-1185">Reference proteome</keyword>
<evidence type="ECO:0000313" key="3">
    <source>
        <dbReference type="Proteomes" id="UP000001662"/>
    </source>
</evidence>
<feature type="compositionally biased region" description="Acidic residues" evidence="1">
    <location>
        <begin position="121"/>
        <end position="134"/>
    </location>
</feature>
<dbReference type="Proteomes" id="UP000001662">
    <property type="component" value="Chromosome"/>
</dbReference>
<dbReference type="eggNOG" id="ENOG5033S9Q">
    <property type="taxonomic scope" value="Bacteria"/>
</dbReference>
<dbReference type="HOGENOM" id="CLU_096046_0_0_9"/>
<protein>
    <recommendedName>
        <fullName evidence="4">Collagen-like protein</fullName>
    </recommendedName>
</protein>
<evidence type="ECO:0000256" key="1">
    <source>
        <dbReference type="SAM" id="MobiDB-lite"/>
    </source>
</evidence>
<feature type="region of interest" description="Disordered" evidence="1">
    <location>
        <begin position="107"/>
        <end position="212"/>
    </location>
</feature>
<accession>D9R1I1</accession>
<proteinExistence type="predicted"/>
<dbReference type="PaxDb" id="610130-Closa_3993"/>
<name>D9R1I1_LACSW</name>
<evidence type="ECO:0000313" key="2">
    <source>
        <dbReference type="EMBL" id="ADL06504.1"/>
    </source>
</evidence>
<dbReference type="STRING" id="610130.Closa_3993"/>
<sequence length="255" mass="28851">MPMNPDNTYGNSYQELKPYMLYGDRSAAGRPLERKDLIVQDLEYLQGMYPGHMKRLQEYVVSACDHLDYKNSPMYDEYPDRMMINQICDSICDQIHRDGILADEMTAETEGAEQSNVEGTETPDWEAEETDESDLLIQGRGSTWDPPPWGPPGRRGPWGPPDSKGPWGPPGRREPWGPHGPKGPWGPPGRRGPWDAPWGPPGRRGPWDPPCCPPGQKGPWGPWGPRYNDGWLNGVINVLLLNEMHRRRCRSGHCK</sequence>